<feature type="domain" description="TRPM SLOG" evidence="1">
    <location>
        <begin position="94"/>
        <end position="197"/>
    </location>
</feature>
<feature type="non-terminal residue" evidence="2">
    <location>
        <position position="297"/>
    </location>
</feature>
<dbReference type="PANTHER" id="PTHR13800">
    <property type="entry name" value="TRANSIENT RECEPTOR POTENTIAL CATION CHANNEL, SUBFAMILY M, MEMBER 6"/>
    <property type="match status" value="1"/>
</dbReference>
<comment type="caution">
    <text evidence="2">The sequence shown here is derived from an EMBL/GenBank/DDBJ whole genome shotgun (WGS) entry which is preliminary data.</text>
</comment>
<dbReference type="Pfam" id="PF18139">
    <property type="entry name" value="LSDAT_euk"/>
    <property type="match status" value="3"/>
</dbReference>
<protein>
    <recommendedName>
        <fullName evidence="1">TRPM SLOG domain-containing protein</fullName>
    </recommendedName>
</protein>
<evidence type="ECO:0000313" key="2">
    <source>
        <dbReference type="EMBL" id="KAA0192163.1"/>
    </source>
</evidence>
<feature type="domain" description="TRPM SLOG" evidence="1">
    <location>
        <begin position="2"/>
        <end position="37"/>
    </location>
</feature>
<dbReference type="InterPro" id="IPR041491">
    <property type="entry name" value="TRPM_SLOG"/>
</dbReference>
<reference evidence="2" key="2">
    <citation type="journal article" date="2018" name="Environ. Sci. Technol.">
        <title>The Toxicogenome of Hyalella azteca: A Model for Sediment Ecotoxicology and Evolutionary Toxicology.</title>
        <authorList>
            <person name="Poynton H.C."/>
            <person name="Hasenbein S."/>
            <person name="Benoit J.B."/>
            <person name="Sepulveda M.S."/>
            <person name="Poelchau M.F."/>
            <person name="Hughes D.S.T."/>
            <person name="Murali S.C."/>
            <person name="Chen S."/>
            <person name="Glastad K.M."/>
            <person name="Goodisman M.A.D."/>
            <person name="Werren J.H."/>
            <person name="Vineis J.H."/>
            <person name="Bowen J.L."/>
            <person name="Friedrich M."/>
            <person name="Jones J."/>
            <person name="Robertson H.M."/>
            <person name="Feyereisen R."/>
            <person name="Mechler-Hickson A."/>
            <person name="Mathers N."/>
            <person name="Lee C.E."/>
            <person name="Colbourne J.K."/>
            <person name="Biales A."/>
            <person name="Johnston J.S."/>
            <person name="Wellborn G.A."/>
            <person name="Rosendale A.J."/>
            <person name="Cridge A.G."/>
            <person name="Munoz-Torres M.C."/>
            <person name="Bain P.A."/>
            <person name="Manny A.R."/>
            <person name="Major K.M."/>
            <person name="Lambert F.N."/>
            <person name="Vulpe C.D."/>
            <person name="Tuck P."/>
            <person name="Blalock B.J."/>
            <person name="Lin Y.Y."/>
            <person name="Smith M.E."/>
            <person name="Ochoa-Acuna H."/>
            <person name="Chen M.M."/>
            <person name="Childers C.P."/>
            <person name="Qu J."/>
            <person name="Dugan S."/>
            <person name="Lee S.L."/>
            <person name="Chao H."/>
            <person name="Dinh H."/>
            <person name="Han Y."/>
            <person name="Doddapaneni H."/>
            <person name="Worley K.C."/>
            <person name="Muzny D.M."/>
            <person name="Gibbs R.A."/>
            <person name="Richards S."/>
        </authorList>
    </citation>
    <scope>NUCLEOTIDE SEQUENCE</scope>
    <source>
        <strain evidence="2">HAZT.00-mixed</strain>
        <tissue evidence="2">Whole organism</tissue>
    </source>
</reference>
<dbReference type="EMBL" id="JQDR03011821">
    <property type="protein sequence ID" value="KAA0192163.1"/>
    <property type="molecule type" value="Genomic_DNA"/>
</dbReference>
<dbReference type="InterPro" id="IPR050927">
    <property type="entry name" value="TRPM"/>
</dbReference>
<dbReference type="AlphaFoldDB" id="A0A6A0GXK4"/>
<reference evidence="2" key="1">
    <citation type="submission" date="2014-08" db="EMBL/GenBank/DDBJ databases">
        <authorList>
            <person name="Murali S."/>
            <person name="Richards S."/>
            <person name="Bandaranaike D."/>
            <person name="Bellair M."/>
            <person name="Blankenburg K."/>
            <person name="Chao H."/>
            <person name="Dinh H."/>
            <person name="Doddapaneni H."/>
            <person name="Dugan-Rocha S."/>
            <person name="Elkadiri S."/>
            <person name="Gnanaolivu R."/>
            <person name="Hughes D."/>
            <person name="Lee S."/>
            <person name="Li M."/>
            <person name="Ming W."/>
            <person name="Munidasa M."/>
            <person name="Muniz J."/>
            <person name="Nguyen L."/>
            <person name="Osuji N."/>
            <person name="Pu L.-L."/>
            <person name="Puazo M."/>
            <person name="Skinner E."/>
            <person name="Qu C."/>
            <person name="Quiroz J."/>
            <person name="Raj R."/>
            <person name="Weissenberger G."/>
            <person name="Xin Y."/>
            <person name="Zou X."/>
            <person name="Han Y."/>
            <person name="Worley K."/>
            <person name="Muzny D."/>
            <person name="Gibbs R."/>
        </authorList>
    </citation>
    <scope>NUCLEOTIDE SEQUENCE</scope>
    <source>
        <strain evidence="2">HAZT.00-mixed</strain>
        <tissue evidence="2">Whole organism</tissue>
    </source>
</reference>
<dbReference type="PANTHER" id="PTHR13800:SF1">
    <property type="entry name" value="TRANSIENT RECEPTOR POTENTIAL CATION CHANNEL TRPM"/>
    <property type="match status" value="1"/>
</dbReference>
<reference evidence="2" key="3">
    <citation type="submission" date="2019-06" db="EMBL/GenBank/DDBJ databases">
        <authorList>
            <person name="Poynton C."/>
            <person name="Hasenbein S."/>
            <person name="Benoit J.B."/>
            <person name="Sepulveda M.S."/>
            <person name="Poelchau M.F."/>
            <person name="Murali S.C."/>
            <person name="Chen S."/>
            <person name="Glastad K.M."/>
            <person name="Werren J.H."/>
            <person name="Vineis J.H."/>
            <person name="Bowen J.L."/>
            <person name="Friedrich M."/>
            <person name="Jones J."/>
            <person name="Robertson H.M."/>
            <person name="Feyereisen R."/>
            <person name="Mechler-Hickson A."/>
            <person name="Mathers N."/>
            <person name="Lee C.E."/>
            <person name="Colbourne J.K."/>
            <person name="Biales A."/>
            <person name="Johnston J.S."/>
            <person name="Wellborn G.A."/>
            <person name="Rosendale A.J."/>
            <person name="Cridge A.G."/>
            <person name="Munoz-Torres M.C."/>
            <person name="Bain P.A."/>
            <person name="Manny A.R."/>
            <person name="Major K.M."/>
            <person name="Lambert F.N."/>
            <person name="Vulpe C.D."/>
            <person name="Tuck P."/>
            <person name="Blalock B.J."/>
            <person name="Lin Y.-Y."/>
            <person name="Smith M.E."/>
            <person name="Ochoa-Acuna H."/>
            <person name="Chen M.-J.M."/>
            <person name="Childers C.P."/>
            <person name="Qu J."/>
            <person name="Dugan S."/>
            <person name="Lee S.L."/>
            <person name="Chao H."/>
            <person name="Dinh H."/>
            <person name="Han Y."/>
            <person name="Doddapaneni H."/>
            <person name="Worley K.C."/>
            <person name="Muzny D.M."/>
            <person name="Gibbs R.A."/>
            <person name="Richards S."/>
        </authorList>
    </citation>
    <scope>NUCLEOTIDE SEQUENCE</scope>
    <source>
        <strain evidence="2">HAZT.00-mixed</strain>
        <tissue evidence="2">Whole organism</tissue>
    </source>
</reference>
<feature type="domain" description="TRPM SLOG" evidence="1">
    <location>
        <begin position="39"/>
        <end position="81"/>
    </location>
</feature>
<evidence type="ECO:0000259" key="1">
    <source>
        <dbReference type="Pfam" id="PF18139"/>
    </source>
</evidence>
<dbReference type="Proteomes" id="UP000711488">
    <property type="component" value="Unassembled WGS sequence"/>
</dbReference>
<organism evidence="2">
    <name type="scientific">Hyalella azteca</name>
    <name type="common">Amphipod</name>
    <dbReference type="NCBI Taxonomy" id="294128"/>
    <lineage>
        <taxon>Eukaryota</taxon>
        <taxon>Metazoa</taxon>
        <taxon>Ecdysozoa</taxon>
        <taxon>Arthropoda</taxon>
        <taxon>Crustacea</taxon>
        <taxon>Multicrustacea</taxon>
        <taxon>Malacostraca</taxon>
        <taxon>Eumalacostraca</taxon>
        <taxon>Peracarida</taxon>
        <taxon>Amphipoda</taxon>
        <taxon>Senticaudata</taxon>
        <taxon>Talitrida</taxon>
        <taxon>Talitroidea</taxon>
        <taxon>Hyalellidae</taxon>
        <taxon>Hyalella</taxon>
    </lineage>
</organism>
<proteinExistence type="predicted"/>
<sequence>MLTREWGLGLPKLLITVQGGKTNFDLQPKLKKVIRKGGRVVSVGIAPWGIVERRHDLVGRNRELPYLPITTPRSRFAALNSSLLSTVITPTSCCRFAALNSHHSYFLLVDNGTAGKYGAELLLRRRLENYVSKQRIHARGGLVTPVVCVVIEGGPATIRQVLEYVTDSPPVPVIVCDGTGRAADILSFVYKCLEDGRYGHGHGYGHRAPGTATGTWYGHGHLVRAPGTWFGHLVRAWAPDTGTWYGHLVPDMGTWYGHGLLIRAPGTGTGTWYGYLARAWAPGTGTWYGHGHLVRVP</sequence>
<dbReference type="GO" id="GO:0005261">
    <property type="term" value="F:monoatomic cation channel activity"/>
    <property type="evidence" value="ECO:0007669"/>
    <property type="project" value="TreeGrafter"/>
</dbReference>
<dbReference type="GO" id="GO:0005886">
    <property type="term" value="C:plasma membrane"/>
    <property type="evidence" value="ECO:0007669"/>
    <property type="project" value="TreeGrafter"/>
</dbReference>
<name>A0A6A0GXK4_HYAAZ</name>
<gene>
    <name evidence="2" type="ORF">HAZT_HAZT006814</name>
</gene>
<dbReference type="GO" id="GO:0030001">
    <property type="term" value="P:metal ion transport"/>
    <property type="evidence" value="ECO:0007669"/>
    <property type="project" value="TreeGrafter"/>
</dbReference>
<accession>A0A6A0GXK4</accession>